<organism evidence="1 2">
    <name type="scientific">Paratrimastix pyriformis</name>
    <dbReference type="NCBI Taxonomy" id="342808"/>
    <lineage>
        <taxon>Eukaryota</taxon>
        <taxon>Metamonada</taxon>
        <taxon>Preaxostyla</taxon>
        <taxon>Paratrimastigidae</taxon>
        <taxon>Paratrimastix</taxon>
    </lineage>
</organism>
<reference evidence="1" key="1">
    <citation type="journal article" date="2022" name="bioRxiv">
        <title>Genomics of Preaxostyla Flagellates Illuminates Evolutionary Transitions and the Path Towards Mitochondrial Loss.</title>
        <authorList>
            <person name="Novak L.V.F."/>
            <person name="Treitli S.C."/>
            <person name="Pyrih J."/>
            <person name="Halakuc P."/>
            <person name="Pipaliya S.V."/>
            <person name="Vacek V."/>
            <person name="Brzon O."/>
            <person name="Soukal P."/>
            <person name="Eme L."/>
            <person name="Dacks J.B."/>
            <person name="Karnkowska A."/>
            <person name="Elias M."/>
            <person name="Hampl V."/>
        </authorList>
    </citation>
    <scope>NUCLEOTIDE SEQUENCE</scope>
    <source>
        <strain evidence="1">RCP-MX</strain>
    </source>
</reference>
<dbReference type="EMBL" id="JAPMOS010000017">
    <property type="protein sequence ID" value="KAJ4459812.1"/>
    <property type="molecule type" value="Genomic_DNA"/>
</dbReference>
<sequence>MQPFNQFPQYAGQQYPQQPMMPQQMYQMPQQYGQPPMQYQQQYPNQLAFLPGSMMMGGMTPEQMQLKAYFAQACADGMIQVAEVQNACAICGVRIDPATAQQLLLQVAGADRRITEQEFVVGISTYCNAQKQRFMQQQQQQQQQMMMQQMMMPRM</sequence>
<evidence type="ECO:0000313" key="2">
    <source>
        <dbReference type="Proteomes" id="UP001141327"/>
    </source>
</evidence>
<accession>A0ABQ8UQ28</accession>
<dbReference type="Gene3D" id="1.10.238.10">
    <property type="entry name" value="EF-hand"/>
    <property type="match status" value="1"/>
</dbReference>
<dbReference type="Proteomes" id="UP001141327">
    <property type="component" value="Unassembled WGS sequence"/>
</dbReference>
<gene>
    <name evidence="1" type="ORF">PAPYR_4211</name>
</gene>
<keyword evidence="2" id="KW-1185">Reference proteome</keyword>
<protein>
    <submittedName>
        <fullName evidence="1">Uncharacterized protein</fullName>
    </submittedName>
</protein>
<name>A0ABQ8UQ28_9EUKA</name>
<comment type="caution">
    <text evidence="1">The sequence shown here is derived from an EMBL/GenBank/DDBJ whole genome shotgun (WGS) entry which is preliminary data.</text>
</comment>
<dbReference type="SUPFAM" id="SSF47473">
    <property type="entry name" value="EF-hand"/>
    <property type="match status" value="1"/>
</dbReference>
<evidence type="ECO:0000313" key="1">
    <source>
        <dbReference type="EMBL" id="KAJ4459812.1"/>
    </source>
</evidence>
<proteinExistence type="predicted"/>
<dbReference type="InterPro" id="IPR011992">
    <property type="entry name" value="EF-hand-dom_pair"/>
</dbReference>